<feature type="compositionally biased region" description="Polar residues" evidence="1">
    <location>
        <begin position="301"/>
        <end position="311"/>
    </location>
</feature>
<comment type="caution">
    <text evidence="2">The sequence shown here is derived from an EMBL/GenBank/DDBJ whole genome shotgun (WGS) entry which is preliminary data.</text>
</comment>
<accession>A0AAV9Q906</accession>
<feature type="compositionally biased region" description="Low complexity" evidence="1">
    <location>
        <begin position="235"/>
        <end position="245"/>
    </location>
</feature>
<proteinExistence type="predicted"/>
<sequence length="471" mass="52212">MVKYRGIEICIISQFDVCRLPEFRYPSSPQPEDPFQVDGKTHSPSSTAYPTASCHVPIYPGSQIWFEYAIDGPHPPEAAYFFKLSINGKAITAWDCTARHGFHGKMMYNLLNEGPDPVTGEGLVRRQALRFGDGIENRDRELDDDLIQINVYRIEHRKRIRDLQLGLGAVAINTTSAEGLRLTNSGLLEPGFRPRRYKYQLLDPVDMPYAGFRFYCRPYEYLEKHGLVHRSLSTMSSSSTSSTASQETANNSRNASPARQVVKTAESSIVNCGGANKSPVKNGDAHTPQSKNKGNIRIVKSESSTSGQLASPDSCLSIKTKDSIEELPSSVPRSPRSPRSPKRESGDESDKIEPEMPLSPTKSPRDARRRLKKKLTVKIDGADFDIERKKRPLSPFTSGGVLRKAVPQTAPATVTEFGPTVEEEVRASINTNKSEAVIKPDKIIEKTTSTERGGKRLMGFLGRRIGSDKTN</sequence>
<dbReference type="Proteomes" id="UP001345827">
    <property type="component" value="Unassembled WGS sequence"/>
</dbReference>
<dbReference type="AlphaFoldDB" id="A0AAV9Q906"/>
<feature type="compositionally biased region" description="Basic and acidic residues" evidence="1">
    <location>
        <begin position="341"/>
        <end position="354"/>
    </location>
</feature>
<dbReference type="EMBL" id="JAXLQG010000010">
    <property type="protein sequence ID" value="KAK5535365.1"/>
    <property type="molecule type" value="Genomic_DNA"/>
</dbReference>
<evidence type="ECO:0000313" key="2">
    <source>
        <dbReference type="EMBL" id="KAK5535365.1"/>
    </source>
</evidence>
<keyword evidence="3" id="KW-1185">Reference proteome</keyword>
<organism evidence="2 3">
    <name type="scientific">Vermiconidia calcicola</name>
    <dbReference type="NCBI Taxonomy" id="1690605"/>
    <lineage>
        <taxon>Eukaryota</taxon>
        <taxon>Fungi</taxon>
        <taxon>Dikarya</taxon>
        <taxon>Ascomycota</taxon>
        <taxon>Pezizomycotina</taxon>
        <taxon>Dothideomycetes</taxon>
        <taxon>Dothideomycetidae</taxon>
        <taxon>Mycosphaerellales</taxon>
        <taxon>Extremaceae</taxon>
        <taxon>Vermiconidia</taxon>
    </lineage>
</organism>
<protein>
    <submittedName>
        <fullName evidence="2">Uncharacterized protein</fullName>
    </submittedName>
</protein>
<evidence type="ECO:0000313" key="3">
    <source>
        <dbReference type="Proteomes" id="UP001345827"/>
    </source>
</evidence>
<feature type="region of interest" description="Disordered" evidence="1">
    <location>
        <begin position="235"/>
        <end position="370"/>
    </location>
</feature>
<name>A0AAV9Q906_9PEZI</name>
<feature type="compositionally biased region" description="Polar residues" evidence="1">
    <location>
        <begin position="246"/>
        <end position="257"/>
    </location>
</feature>
<evidence type="ECO:0000256" key="1">
    <source>
        <dbReference type="SAM" id="MobiDB-lite"/>
    </source>
</evidence>
<gene>
    <name evidence="2" type="ORF">LTR25_006373</name>
</gene>
<reference evidence="2 3" key="1">
    <citation type="submission" date="2023-06" db="EMBL/GenBank/DDBJ databases">
        <title>Black Yeasts Isolated from many extreme environments.</title>
        <authorList>
            <person name="Coleine C."/>
            <person name="Stajich J.E."/>
            <person name="Selbmann L."/>
        </authorList>
    </citation>
    <scope>NUCLEOTIDE SEQUENCE [LARGE SCALE GENOMIC DNA]</scope>
    <source>
        <strain evidence="2 3">CCFEE 5887</strain>
    </source>
</reference>